<dbReference type="HOGENOM" id="CLU_2942867_0_0_1"/>
<dbReference type="GeneID" id="18880218"/>
<dbReference type="EMBL" id="JH687557">
    <property type="protein sequence ID" value="EIN03985.1"/>
    <property type="molecule type" value="Genomic_DNA"/>
</dbReference>
<proteinExistence type="predicted"/>
<dbReference type="Proteomes" id="UP000054196">
    <property type="component" value="Unassembled WGS sequence"/>
</dbReference>
<protein>
    <submittedName>
        <fullName evidence="1">Uncharacterized protein</fullName>
    </submittedName>
</protein>
<organism evidence="1 2">
    <name type="scientific">Punctularia strigosozonata (strain HHB-11173)</name>
    <name type="common">White-rot fungus</name>
    <dbReference type="NCBI Taxonomy" id="741275"/>
    <lineage>
        <taxon>Eukaryota</taxon>
        <taxon>Fungi</taxon>
        <taxon>Dikarya</taxon>
        <taxon>Basidiomycota</taxon>
        <taxon>Agaricomycotina</taxon>
        <taxon>Agaricomycetes</taxon>
        <taxon>Corticiales</taxon>
        <taxon>Punctulariaceae</taxon>
        <taxon>Punctularia</taxon>
    </lineage>
</organism>
<reference evidence="2" key="1">
    <citation type="journal article" date="2012" name="Science">
        <title>The Paleozoic origin of enzymatic lignin decomposition reconstructed from 31 fungal genomes.</title>
        <authorList>
            <person name="Floudas D."/>
            <person name="Binder M."/>
            <person name="Riley R."/>
            <person name="Barry K."/>
            <person name="Blanchette R.A."/>
            <person name="Henrissat B."/>
            <person name="Martinez A.T."/>
            <person name="Otillar R."/>
            <person name="Spatafora J.W."/>
            <person name="Yadav J.S."/>
            <person name="Aerts A."/>
            <person name="Benoit I."/>
            <person name="Boyd A."/>
            <person name="Carlson A."/>
            <person name="Copeland A."/>
            <person name="Coutinho P.M."/>
            <person name="de Vries R.P."/>
            <person name="Ferreira P."/>
            <person name="Findley K."/>
            <person name="Foster B."/>
            <person name="Gaskell J."/>
            <person name="Glotzer D."/>
            <person name="Gorecki P."/>
            <person name="Heitman J."/>
            <person name="Hesse C."/>
            <person name="Hori C."/>
            <person name="Igarashi K."/>
            <person name="Jurgens J.A."/>
            <person name="Kallen N."/>
            <person name="Kersten P."/>
            <person name="Kohler A."/>
            <person name="Kuees U."/>
            <person name="Kumar T.K.A."/>
            <person name="Kuo A."/>
            <person name="LaButti K."/>
            <person name="Larrondo L.F."/>
            <person name="Lindquist E."/>
            <person name="Ling A."/>
            <person name="Lombard V."/>
            <person name="Lucas S."/>
            <person name="Lundell T."/>
            <person name="Martin R."/>
            <person name="McLaughlin D.J."/>
            <person name="Morgenstern I."/>
            <person name="Morin E."/>
            <person name="Murat C."/>
            <person name="Nagy L.G."/>
            <person name="Nolan M."/>
            <person name="Ohm R.A."/>
            <person name="Patyshakuliyeva A."/>
            <person name="Rokas A."/>
            <person name="Ruiz-Duenas F.J."/>
            <person name="Sabat G."/>
            <person name="Salamov A."/>
            <person name="Samejima M."/>
            <person name="Schmutz J."/>
            <person name="Slot J.C."/>
            <person name="St John F."/>
            <person name="Stenlid J."/>
            <person name="Sun H."/>
            <person name="Sun S."/>
            <person name="Syed K."/>
            <person name="Tsang A."/>
            <person name="Wiebenga A."/>
            <person name="Young D."/>
            <person name="Pisabarro A."/>
            <person name="Eastwood D.C."/>
            <person name="Martin F."/>
            <person name="Cullen D."/>
            <person name="Grigoriev I.V."/>
            <person name="Hibbett D.S."/>
        </authorList>
    </citation>
    <scope>NUCLEOTIDE SEQUENCE [LARGE SCALE GENOMIC DNA]</scope>
    <source>
        <strain evidence="2">HHB-11173 SS5</strain>
    </source>
</reference>
<dbReference type="KEGG" id="psq:PUNSTDRAFT_139026"/>
<name>R7S0R9_PUNST</name>
<sequence length="60" mass="6801">MDVGKRLRQEHKPTMKLLARHPNFTLQRARRLIESFPDEILIAIFVPSGSQADSSALILS</sequence>
<evidence type="ECO:0000313" key="2">
    <source>
        <dbReference type="Proteomes" id="UP000054196"/>
    </source>
</evidence>
<dbReference type="AlphaFoldDB" id="R7S0R9"/>
<evidence type="ECO:0000313" key="1">
    <source>
        <dbReference type="EMBL" id="EIN03985.1"/>
    </source>
</evidence>
<dbReference type="RefSeq" id="XP_007388774.1">
    <property type="nucleotide sequence ID" value="XM_007388712.1"/>
</dbReference>
<keyword evidence="2" id="KW-1185">Reference proteome</keyword>
<accession>R7S0R9</accession>
<gene>
    <name evidence="1" type="ORF">PUNSTDRAFT_139026</name>
</gene>